<evidence type="ECO:0000313" key="3">
    <source>
        <dbReference type="Proteomes" id="UP000660885"/>
    </source>
</evidence>
<comment type="caution">
    <text evidence="2">The sequence shown here is derived from an EMBL/GenBank/DDBJ whole genome shotgun (WGS) entry which is preliminary data.</text>
</comment>
<name>A0ABS1U5P9_9PROT</name>
<organism evidence="2 3">
    <name type="scientific">Belnapia arida</name>
    <dbReference type="NCBI Taxonomy" id="2804533"/>
    <lineage>
        <taxon>Bacteria</taxon>
        <taxon>Pseudomonadati</taxon>
        <taxon>Pseudomonadota</taxon>
        <taxon>Alphaproteobacteria</taxon>
        <taxon>Acetobacterales</taxon>
        <taxon>Roseomonadaceae</taxon>
        <taxon>Belnapia</taxon>
    </lineage>
</organism>
<evidence type="ECO:0000313" key="2">
    <source>
        <dbReference type="EMBL" id="MBL6080016.1"/>
    </source>
</evidence>
<dbReference type="SUPFAM" id="SSF69635">
    <property type="entry name" value="Type III secretory system chaperone-like"/>
    <property type="match status" value="1"/>
</dbReference>
<dbReference type="CDD" id="cd16364">
    <property type="entry name" value="T3SC_I-like"/>
    <property type="match status" value="1"/>
</dbReference>
<dbReference type="Proteomes" id="UP000660885">
    <property type="component" value="Unassembled WGS sequence"/>
</dbReference>
<keyword evidence="3" id="KW-1185">Reference proteome</keyword>
<reference evidence="2 3" key="1">
    <citation type="submission" date="2021-01" db="EMBL/GenBank/DDBJ databases">
        <title>Belnapia mucosa sp. nov. and Belnapia arida sp. nov., isolated from the Tabernas Desert (Almeria, Spain).</title>
        <authorList>
            <person name="Molina-Menor E."/>
            <person name="Vidal-Verdu A."/>
            <person name="Calonge A."/>
            <person name="Satari L."/>
            <person name="Pereto J."/>
            <person name="Porcar M."/>
        </authorList>
    </citation>
    <scope>NUCLEOTIDE SEQUENCE [LARGE SCALE GENOMIC DNA]</scope>
    <source>
        <strain evidence="2 3">T18</strain>
    </source>
</reference>
<feature type="region of interest" description="Disordered" evidence="1">
    <location>
        <begin position="131"/>
        <end position="152"/>
    </location>
</feature>
<dbReference type="InterPro" id="IPR010261">
    <property type="entry name" value="Tir_chaperone"/>
</dbReference>
<dbReference type="Gene3D" id="3.30.1460.10">
    <property type="match status" value="1"/>
</dbReference>
<proteinExistence type="predicted"/>
<evidence type="ECO:0000256" key="1">
    <source>
        <dbReference type="SAM" id="MobiDB-lite"/>
    </source>
</evidence>
<dbReference type="Pfam" id="PF05932">
    <property type="entry name" value="CesT"/>
    <property type="match status" value="1"/>
</dbReference>
<gene>
    <name evidence="2" type="ORF">JMJ56_18505</name>
</gene>
<protein>
    <submittedName>
        <fullName evidence="2">Type III secretion system chaperone</fullName>
    </submittedName>
</protein>
<dbReference type="RefSeq" id="WP_202833256.1">
    <property type="nucleotide sequence ID" value="NZ_JAETWB010000010.1"/>
</dbReference>
<dbReference type="EMBL" id="JAETWB010000010">
    <property type="protein sequence ID" value="MBL6080016.1"/>
    <property type="molecule type" value="Genomic_DNA"/>
</dbReference>
<accession>A0ABS1U5P9</accession>
<sequence>MTRDECAAHVTQLGEALGIGTLILDEDGLCILAVSDGGLIPTIGWNANGRTLDVMICLDLEPKDSELRMLMAENFAWDAAAGAVFALEPQTGALVIQRRCTSTDLEHGLLPVLDILIDLAESCTARFSAPADEEMPMPASPPLGFGAGSIRG</sequence>